<sequence length="102" mass="12274">MTPLVDNEITKEHKYSTSFCRITNINDTDFQNAEKSFRNIEDQKILRRRRYYLLPGSKRRLGELEQNFHHHNHEHQQRTKELDGISSSKELVASEMEEWNLD</sequence>
<dbReference type="AlphaFoldDB" id="M0ZK58"/>
<proteinExistence type="predicted"/>
<dbReference type="HOGENOM" id="CLU_2282485_0_0_1"/>
<dbReference type="Proteomes" id="UP000011115">
    <property type="component" value="Unassembled WGS sequence"/>
</dbReference>
<protein>
    <submittedName>
        <fullName evidence="1">Uncharacterized protein</fullName>
    </submittedName>
</protein>
<organism evidence="1 2">
    <name type="scientific">Solanum tuberosum</name>
    <name type="common">Potato</name>
    <dbReference type="NCBI Taxonomy" id="4113"/>
    <lineage>
        <taxon>Eukaryota</taxon>
        <taxon>Viridiplantae</taxon>
        <taxon>Streptophyta</taxon>
        <taxon>Embryophyta</taxon>
        <taxon>Tracheophyta</taxon>
        <taxon>Spermatophyta</taxon>
        <taxon>Magnoliopsida</taxon>
        <taxon>eudicotyledons</taxon>
        <taxon>Gunneridae</taxon>
        <taxon>Pentapetalae</taxon>
        <taxon>asterids</taxon>
        <taxon>lamiids</taxon>
        <taxon>Solanales</taxon>
        <taxon>Solanaceae</taxon>
        <taxon>Solanoideae</taxon>
        <taxon>Solaneae</taxon>
        <taxon>Solanum</taxon>
    </lineage>
</organism>
<accession>M0ZK58</accession>
<name>M0ZK58_SOLTU</name>
<evidence type="ECO:0000313" key="1">
    <source>
        <dbReference type="EnsemblPlants" id="PGSC0003DMT400002468"/>
    </source>
</evidence>
<dbReference type="EnsemblPlants" id="PGSC0003DMT400002468">
    <property type="protein sequence ID" value="PGSC0003DMT400002468"/>
    <property type="gene ID" value="PGSC0003DMG400000941"/>
</dbReference>
<reference evidence="2" key="1">
    <citation type="journal article" date="2011" name="Nature">
        <title>Genome sequence and analysis of the tuber crop potato.</title>
        <authorList>
            <consortium name="The Potato Genome Sequencing Consortium"/>
        </authorList>
    </citation>
    <scope>NUCLEOTIDE SEQUENCE [LARGE SCALE GENOMIC DNA]</scope>
    <source>
        <strain evidence="2">cv. DM1-3 516 R44</strain>
    </source>
</reference>
<dbReference type="InParanoid" id="M0ZK58"/>
<dbReference type="PaxDb" id="4113-PGSC0003DMT400002468"/>
<evidence type="ECO:0000313" key="2">
    <source>
        <dbReference type="Proteomes" id="UP000011115"/>
    </source>
</evidence>
<dbReference type="Gramene" id="PGSC0003DMT400002468">
    <property type="protein sequence ID" value="PGSC0003DMT400002468"/>
    <property type="gene ID" value="PGSC0003DMG400000941"/>
</dbReference>
<reference evidence="1" key="2">
    <citation type="submission" date="2015-06" db="UniProtKB">
        <authorList>
            <consortium name="EnsemblPlants"/>
        </authorList>
    </citation>
    <scope>IDENTIFICATION</scope>
    <source>
        <strain evidence="1">DM1-3 516 R44</strain>
    </source>
</reference>
<keyword evidence="2" id="KW-1185">Reference proteome</keyword>